<name>A0A6I2P5I1_PARDI</name>
<dbReference type="EMBL" id="WKMX01000034">
    <property type="protein sequence ID" value="MRZ08797.1"/>
    <property type="molecule type" value="Genomic_DNA"/>
</dbReference>
<dbReference type="PROSITE" id="PS51257">
    <property type="entry name" value="PROKAR_LIPOPROTEIN"/>
    <property type="match status" value="1"/>
</dbReference>
<comment type="caution">
    <text evidence="1">The sequence shown here is derived from an EMBL/GenBank/DDBJ whole genome shotgun (WGS) entry which is preliminary data.</text>
</comment>
<protein>
    <submittedName>
        <fullName evidence="1">Uncharacterized protein</fullName>
    </submittedName>
</protein>
<organism evidence="1 2">
    <name type="scientific">Parabacteroides distasonis</name>
    <dbReference type="NCBI Taxonomy" id="823"/>
    <lineage>
        <taxon>Bacteria</taxon>
        <taxon>Pseudomonadati</taxon>
        <taxon>Bacteroidota</taxon>
        <taxon>Bacteroidia</taxon>
        <taxon>Bacteroidales</taxon>
        <taxon>Tannerellaceae</taxon>
        <taxon>Parabacteroides</taxon>
    </lineage>
</organism>
<reference evidence="1 2" key="1">
    <citation type="journal article" date="2019" name="Nat. Med.">
        <title>A library of human gut bacterial isolates paired with longitudinal multiomics data enables mechanistic microbiome research.</title>
        <authorList>
            <person name="Poyet M."/>
            <person name="Groussin M."/>
            <person name="Gibbons S.M."/>
            <person name="Avila-Pacheco J."/>
            <person name="Jiang X."/>
            <person name="Kearney S.M."/>
            <person name="Perrotta A.R."/>
            <person name="Berdy B."/>
            <person name="Zhao S."/>
            <person name="Lieberman T.D."/>
            <person name="Swanson P.K."/>
            <person name="Smith M."/>
            <person name="Roesemann S."/>
            <person name="Alexander J.E."/>
            <person name="Rich S.A."/>
            <person name="Livny J."/>
            <person name="Vlamakis H."/>
            <person name="Clish C."/>
            <person name="Bullock K."/>
            <person name="Deik A."/>
            <person name="Scott J."/>
            <person name="Pierce K.A."/>
            <person name="Xavier R.J."/>
            <person name="Alm E.J."/>
        </authorList>
    </citation>
    <scope>NUCLEOTIDE SEQUENCE [LARGE SCALE GENOMIC DNA]</scope>
    <source>
        <strain evidence="1 2">BIOML-A10</strain>
    </source>
</reference>
<dbReference type="AlphaFoldDB" id="A0A6I2P5I1"/>
<evidence type="ECO:0000313" key="2">
    <source>
        <dbReference type="Proteomes" id="UP000471216"/>
    </source>
</evidence>
<dbReference type="Proteomes" id="UP000471216">
    <property type="component" value="Unassembled WGS sequence"/>
</dbReference>
<sequence>MRTKFLFGNLMLLLFTFSFIVISCTSKTKQNSTTEVALVTSQDDSIESKKIKALWEDANKYKASITDTTFLKTKGEMSYSAIDMLTGEGFNEQYAFNQVVYLKALERARKHLSFQNGQLVFLIKNGSDIYISEDLYKFISETFNLWNEQLKSGNFELKKDEKGLYDLYPKANTDL</sequence>
<dbReference type="RefSeq" id="WP_149877665.1">
    <property type="nucleotide sequence ID" value="NZ_WKMX01000034.1"/>
</dbReference>
<accession>A0A6I2P5I1</accession>
<gene>
    <name evidence="1" type="ORF">GKD54_21890</name>
</gene>
<proteinExistence type="predicted"/>
<evidence type="ECO:0000313" key="1">
    <source>
        <dbReference type="EMBL" id="MRZ08797.1"/>
    </source>
</evidence>